<dbReference type="Proteomes" id="UP001194469">
    <property type="component" value="Unassembled WGS sequence"/>
</dbReference>
<evidence type="ECO:0000313" key="1">
    <source>
        <dbReference type="EMBL" id="MBG3877649.1"/>
    </source>
</evidence>
<comment type="caution">
    <text evidence="1">The sequence shown here is derived from an EMBL/GenBank/DDBJ whole genome shotgun (WGS) entry which is preliminary data.</text>
</comment>
<dbReference type="EMBL" id="VRYY01000335">
    <property type="protein sequence ID" value="MBG3877649.1"/>
    <property type="molecule type" value="Genomic_DNA"/>
</dbReference>
<accession>A0ABS0J5K0</accession>
<reference evidence="1 2" key="1">
    <citation type="submission" date="2019-08" db="EMBL/GenBank/DDBJ databases">
        <authorList>
            <person name="Luo N."/>
        </authorList>
    </citation>
    <scope>NUCLEOTIDE SEQUENCE [LARGE SCALE GENOMIC DNA]</scope>
    <source>
        <strain evidence="1 2">NCIMB 9442</strain>
    </source>
</reference>
<gene>
    <name evidence="1" type="ORF">FVW20_11650</name>
</gene>
<dbReference type="RefSeq" id="WP_015946061.1">
    <property type="nucleotide sequence ID" value="NZ_VRYY01000335.1"/>
</dbReference>
<sequence>MSDAFVSAFDLVDDPSGSKAKAVGEELLTMDMSVKRAMDAGMTPDEMKVAQAARAAVQAAQRVVEALSRTAG</sequence>
<evidence type="ECO:0000313" key="2">
    <source>
        <dbReference type="Proteomes" id="UP001194469"/>
    </source>
</evidence>
<name>A0ABS0J5K0_9BACT</name>
<keyword evidence="2" id="KW-1185">Reference proteome</keyword>
<proteinExistence type="predicted"/>
<organism evidence="1 2">
    <name type="scientific">Nitratidesulfovibrio oxamicus</name>
    <dbReference type="NCBI Taxonomy" id="32016"/>
    <lineage>
        <taxon>Bacteria</taxon>
        <taxon>Pseudomonadati</taxon>
        <taxon>Thermodesulfobacteriota</taxon>
        <taxon>Desulfovibrionia</taxon>
        <taxon>Desulfovibrionales</taxon>
        <taxon>Desulfovibrionaceae</taxon>
        <taxon>Nitratidesulfovibrio</taxon>
    </lineage>
</organism>
<dbReference type="Gene3D" id="1.20.5.420">
    <property type="entry name" value="Immunoglobulin FC, subunit C"/>
    <property type="match status" value="1"/>
</dbReference>
<protein>
    <submittedName>
        <fullName evidence="1">Uncharacterized protein</fullName>
    </submittedName>
</protein>